<keyword evidence="1" id="KW-0732">Signal</keyword>
<dbReference type="EMBL" id="LR134182">
    <property type="protein sequence ID" value="VEB43607.1"/>
    <property type="molecule type" value="Genomic_DNA"/>
</dbReference>
<keyword evidence="2" id="KW-0378">Hydrolase</keyword>
<proteinExistence type="predicted"/>
<keyword evidence="2" id="KW-0645">Protease</keyword>
<reference evidence="2 3" key="1">
    <citation type="submission" date="2018-12" db="EMBL/GenBank/DDBJ databases">
        <authorList>
            <consortium name="Pathogen Informatics"/>
        </authorList>
    </citation>
    <scope>NUCLEOTIDE SEQUENCE [LARGE SCALE GENOMIC DNA]</scope>
    <source>
        <strain evidence="2 3">NCTC9695</strain>
    </source>
</reference>
<feature type="signal peptide" evidence="1">
    <location>
        <begin position="1"/>
        <end position="20"/>
    </location>
</feature>
<evidence type="ECO:0000256" key="1">
    <source>
        <dbReference type="SAM" id="SignalP"/>
    </source>
</evidence>
<evidence type="ECO:0000313" key="2">
    <source>
        <dbReference type="EMBL" id="VEB43607.1"/>
    </source>
</evidence>
<gene>
    <name evidence="2" type="primary">ampH_1</name>
    <name evidence="2" type="ORF">NCTC9695_04066</name>
</gene>
<name>A0A447TFK5_CHRVL</name>
<dbReference type="GO" id="GO:0004180">
    <property type="term" value="F:carboxypeptidase activity"/>
    <property type="evidence" value="ECO:0007669"/>
    <property type="project" value="UniProtKB-KW"/>
</dbReference>
<dbReference type="Proteomes" id="UP000275777">
    <property type="component" value="Chromosome"/>
</dbReference>
<keyword evidence="2" id="KW-0121">Carboxypeptidase</keyword>
<feature type="chain" id="PRO_5019203267" evidence="1">
    <location>
        <begin position="21"/>
        <end position="85"/>
    </location>
</feature>
<dbReference type="AlphaFoldDB" id="A0A447TFK5"/>
<dbReference type="EC" id="3.4.-.-" evidence="2"/>
<evidence type="ECO:0000313" key="3">
    <source>
        <dbReference type="Proteomes" id="UP000275777"/>
    </source>
</evidence>
<protein>
    <submittedName>
        <fullName evidence="2">D-alanyl-D-alanine-carboxypeptidase/endopeptidase AmpH</fullName>
        <ecNumber evidence="2">3.4.-.-</ecNumber>
    </submittedName>
</protein>
<sequence length="85" mass="9479">MRILPLLSLGLPLFTTLAQAAEQPAESPIDRYGQQIFKSSRAVGMTMVVIDKRQVQMRFYGETAPATARLRTRTRWCASPASARP</sequence>
<accession>A0A447TFK5</accession>
<organism evidence="2 3">
    <name type="scientific">Chromobacterium violaceum</name>
    <dbReference type="NCBI Taxonomy" id="536"/>
    <lineage>
        <taxon>Bacteria</taxon>
        <taxon>Pseudomonadati</taxon>
        <taxon>Pseudomonadota</taxon>
        <taxon>Betaproteobacteria</taxon>
        <taxon>Neisseriales</taxon>
        <taxon>Chromobacteriaceae</taxon>
        <taxon>Chromobacterium</taxon>
    </lineage>
</organism>